<evidence type="ECO:0000313" key="4">
    <source>
        <dbReference type="Proteomes" id="UP000289734"/>
    </source>
</evidence>
<dbReference type="Proteomes" id="UP000289734">
    <property type="component" value="Unassembled WGS sequence"/>
</dbReference>
<dbReference type="GO" id="GO:0008713">
    <property type="term" value="F:ADP-heptose-lipopolysaccharide heptosyltransferase activity"/>
    <property type="evidence" value="ECO:0007669"/>
    <property type="project" value="TreeGrafter"/>
</dbReference>
<evidence type="ECO:0000313" key="3">
    <source>
        <dbReference type="EMBL" id="RXR31849.1"/>
    </source>
</evidence>
<accession>A0A4Q1KR98</accession>
<dbReference type="GO" id="GO:0005829">
    <property type="term" value="C:cytosol"/>
    <property type="evidence" value="ECO:0007669"/>
    <property type="project" value="TreeGrafter"/>
</dbReference>
<dbReference type="PANTHER" id="PTHR30160:SF7">
    <property type="entry name" value="ADP-HEPTOSE--LPS HEPTOSYLTRANSFERASE 2"/>
    <property type="match status" value="1"/>
</dbReference>
<dbReference type="Pfam" id="PF01075">
    <property type="entry name" value="Glyco_transf_9"/>
    <property type="match status" value="1"/>
</dbReference>
<evidence type="ECO:0000256" key="2">
    <source>
        <dbReference type="ARBA" id="ARBA00022679"/>
    </source>
</evidence>
<dbReference type="AlphaFoldDB" id="A0A4Q1KR98"/>
<keyword evidence="4" id="KW-1185">Reference proteome</keyword>
<evidence type="ECO:0000256" key="1">
    <source>
        <dbReference type="ARBA" id="ARBA00022676"/>
    </source>
</evidence>
<dbReference type="Gene3D" id="3.40.50.2000">
    <property type="entry name" value="Glycogen Phosphorylase B"/>
    <property type="match status" value="2"/>
</dbReference>
<keyword evidence="2 3" id="KW-0808">Transferase</keyword>
<gene>
    <name evidence="3" type="ORF">EQG68_09260</name>
</gene>
<dbReference type="InterPro" id="IPR002201">
    <property type="entry name" value="Glyco_trans_9"/>
</dbReference>
<dbReference type="EMBL" id="SBKQ01000008">
    <property type="protein sequence ID" value="RXR31849.1"/>
    <property type="molecule type" value="Genomic_DNA"/>
</dbReference>
<sequence>MKVLVIQHKMIGDVLASTVICEVLKKEHPDWEIHYLIEKNTLPVVENNVYIDKIVLFDPQANKGLFRLIRFGKQLKKENYGLVIDVYGKWQSIIPAYFSGAKTIIGHYKWYTTFFYTKTVVPDTECNGTANAYRLLLASTALNKKVESVYPTIHLAVSELNDAKTKMSVFSPNNPIFMISVLGSGKNKSLPPSYMAKVLDYVAEKKEAHILFNYIPKQREEVEHIFNLCNEKTKSQIHLDFYANGLRDFLGILSKCDALIGNEGGATNMAKALSIPTFTIYAPWINKTSWNILEETGLHDVVHLSDYFPELYQNKHPKNFKDKALEWYEKFQPNLFKEKLIAFIERIGG</sequence>
<dbReference type="PANTHER" id="PTHR30160">
    <property type="entry name" value="TETRAACYLDISACCHARIDE 4'-KINASE-RELATED"/>
    <property type="match status" value="1"/>
</dbReference>
<keyword evidence="1" id="KW-0328">Glycosyltransferase</keyword>
<organism evidence="3 4">
    <name type="scientific">Flavobacterium piscinae</name>
    <dbReference type="NCBI Taxonomy" id="2506424"/>
    <lineage>
        <taxon>Bacteria</taxon>
        <taxon>Pseudomonadati</taxon>
        <taxon>Bacteroidota</taxon>
        <taxon>Flavobacteriia</taxon>
        <taxon>Flavobacteriales</taxon>
        <taxon>Flavobacteriaceae</taxon>
        <taxon>Flavobacterium</taxon>
    </lineage>
</organism>
<reference evidence="4" key="1">
    <citation type="submission" date="2019-01" db="EMBL/GenBank/DDBJ databases">
        <title>Cytophagaceae bacterium strain CAR-16.</title>
        <authorList>
            <person name="Chen W.-M."/>
        </authorList>
    </citation>
    <scope>NUCLEOTIDE SEQUENCE [LARGE SCALE GENOMIC DNA]</scope>
    <source>
        <strain evidence="4">ICH-30</strain>
    </source>
</reference>
<proteinExistence type="predicted"/>
<dbReference type="SUPFAM" id="SSF53756">
    <property type="entry name" value="UDP-Glycosyltransferase/glycogen phosphorylase"/>
    <property type="match status" value="1"/>
</dbReference>
<protein>
    <submittedName>
        <fullName evidence="3">Lipopolysaccharide heptosyltransferase family protein</fullName>
    </submittedName>
</protein>
<name>A0A4Q1KR98_9FLAO</name>
<dbReference type="GO" id="GO:0009244">
    <property type="term" value="P:lipopolysaccharide core region biosynthetic process"/>
    <property type="evidence" value="ECO:0007669"/>
    <property type="project" value="TreeGrafter"/>
</dbReference>
<dbReference type="OrthoDB" id="9772349at2"/>
<comment type="caution">
    <text evidence="3">The sequence shown here is derived from an EMBL/GenBank/DDBJ whole genome shotgun (WGS) entry which is preliminary data.</text>
</comment>
<dbReference type="CDD" id="cd03789">
    <property type="entry name" value="GT9_LPS_heptosyltransferase"/>
    <property type="match status" value="1"/>
</dbReference>
<dbReference type="InterPro" id="IPR051199">
    <property type="entry name" value="LPS_LOS_Heptosyltrfase"/>
</dbReference>
<dbReference type="RefSeq" id="WP_129464563.1">
    <property type="nucleotide sequence ID" value="NZ_SBKQ01000008.1"/>
</dbReference>